<dbReference type="EMBL" id="ANFO01000656">
    <property type="protein sequence ID" value="KGQ07682.1"/>
    <property type="molecule type" value="Genomic_DNA"/>
</dbReference>
<feature type="coiled-coil region" evidence="2">
    <location>
        <begin position="676"/>
        <end position="703"/>
    </location>
</feature>
<dbReference type="CDD" id="cd00067">
    <property type="entry name" value="GAL4"/>
    <property type="match status" value="1"/>
</dbReference>
<proteinExistence type="predicted"/>
<sequence length="937" mass="103316">MSSARLLLNAVDVDARPAVLPGPSHLASAHLPISFLIIIGCEKAGIECEGYTEGLVWVNRTVDNRPKLQVRLRQQQQQQQQQQKQSGLVQREQQLILQDDSSSTGDSPESAWLADRSPDILLPVHLARSAREQLYMGYFGATMLAAGTTVPSDAAMSFASMGWTKYISPLYDTDPTVRCAAMATSSAIIATLHNDKQLQVKGIQAYNNSVMEMVKGLQRTDWYKRDGLLTAARIMATFELLFISKDKDTPEPLAWRGHNQGQQAIFLARGPVAFASGPAHQLYSDARINMVMLSMGQRKRSPFASPAWDKIPWKKHPKAVKDQLIDLMQDIPEILEYVEEFKASADPQRRQDLEALIMSRSSEVRADLDAWAADRGDSLQRFDCFANTGPIEPPRNDAEFAFHHMTTIYWFTCGMLSCIRSFFSSRQGEERIPRRPPGWYATYGGAAAGTPTSTTTTTTNSPSHDDSTNSPSSASTTSTAASVSASEHYLWESAMNATREVYAMGFFFTPDAGVAHSAAGLMSLAVILRYYLHPAAFCLLGTEVEILQGLYATPILGIPIGQLLRRILGGHLPPLVANVDGPRAIIASRLASTEMTERVVAQQNRPLRKLLPAAGNPDVLGPKKLTYPAKPAHTTAACDNCRKHKTKCSGERPTCRRCAQRRFSCHYTARPGETESQALRRGYRELRDRAREHEEVVALLRSLPEQDAQGVFRRIRAGTGLGTILRQVRAGDALLQMAVPPETSFRYSFPYLESVFYETASARRPRNEEPSQSLGGDGDGGARQPLARVRQQRSKDKDSSAAANHNAENDGVYLSPLHAERVLEPRLTGVQIAPLMHVCDDEPLMRDLLEMSLRCEYQSKSAFHKDYFFQDLVAGRVGVLLVHAGDSNSFLCFVSDAGVPSQAAEARRVLVLREVGEPLLRRGQTPPVGAGCARATH</sequence>
<dbReference type="OrthoDB" id="3525185at2759"/>
<dbReference type="SUPFAM" id="SSF57701">
    <property type="entry name" value="Zn2/Cys6 DNA-binding domain"/>
    <property type="match status" value="1"/>
</dbReference>
<comment type="caution">
    <text evidence="5">The sequence shown here is derived from an EMBL/GenBank/DDBJ whole genome shotgun (WGS) entry which is preliminary data.</text>
</comment>
<accession>A0A0A2VN05</accession>
<dbReference type="STRING" id="1245745.A0A0A2VN05"/>
<dbReference type="Proteomes" id="UP000030106">
    <property type="component" value="Unassembled WGS sequence"/>
</dbReference>
<dbReference type="eggNOG" id="ENOG502SNQ1">
    <property type="taxonomic scope" value="Eukaryota"/>
</dbReference>
<feature type="compositionally biased region" description="Low complexity" evidence="3">
    <location>
        <begin position="441"/>
        <end position="478"/>
    </location>
</feature>
<protein>
    <recommendedName>
        <fullName evidence="4">Zn(2)-C6 fungal-type domain-containing protein</fullName>
    </recommendedName>
</protein>
<dbReference type="PROSITE" id="PS00463">
    <property type="entry name" value="ZN2_CY6_FUNGAL_1"/>
    <property type="match status" value="1"/>
</dbReference>
<dbReference type="GO" id="GO:0000981">
    <property type="term" value="F:DNA-binding transcription factor activity, RNA polymerase II-specific"/>
    <property type="evidence" value="ECO:0007669"/>
    <property type="project" value="InterPro"/>
</dbReference>
<evidence type="ECO:0000313" key="5">
    <source>
        <dbReference type="EMBL" id="KGQ07682.1"/>
    </source>
</evidence>
<evidence type="ECO:0000256" key="1">
    <source>
        <dbReference type="ARBA" id="ARBA00023242"/>
    </source>
</evidence>
<gene>
    <name evidence="5" type="ORF">BBAD15_g6985</name>
</gene>
<evidence type="ECO:0000313" key="6">
    <source>
        <dbReference type="Proteomes" id="UP000030106"/>
    </source>
</evidence>
<evidence type="ECO:0000256" key="2">
    <source>
        <dbReference type="SAM" id="Coils"/>
    </source>
</evidence>
<dbReference type="Gene3D" id="4.10.240.10">
    <property type="entry name" value="Zn(2)-C6 fungal-type DNA-binding domain"/>
    <property type="match status" value="1"/>
</dbReference>
<keyword evidence="2" id="KW-0175">Coiled coil</keyword>
<name>A0A0A2VN05_BEABA</name>
<dbReference type="AlphaFoldDB" id="A0A0A2VN05"/>
<evidence type="ECO:0000256" key="3">
    <source>
        <dbReference type="SAM" id="MobiDB-lite"/>
    </source>
</evidence>
<feature type="region of interest" description="Disordered" evidence="3">
    <location>
        <begin position="760"/>
        <end position="807"/>
    </location>
</feature>
<dbReference type="SMART" id="SM00066">
    <property type="entry name" value="GAL4"/>
    <property type="match status" value="1"/>
</dbReference>
<dbReference type="InterPro" id="IPR036864">
    <property type="entry name" value="Zn2-C6_fun-type_DNA-bd_sf"/>
</dbReference>
<dbReference type="InterPro" id="IPR001138">
    <property type="entry name" value="Zn2Cys6_DnaBD"/>
</dbReference>
<keyword evidence="1" id="KW-0539">Nucleus</keyword>
<feature type="domain" description="Zn(2)-C6 fungal-type" evidence="4">
    <location>
        <begin position="637"/>
        <end position="667"/>
    </location>
</feature>
<dbReference type="HOGENOM" id="CLU_312822_0_0_1"/>
<dbReference type="PANTHER" id="PTHR38111">
    <property type="entry name" value="ZN(2)-C6 FUNGAL-TYPE DOMAIN-CONTAINING PROTEIN-RELATED"/>
    <property type="match status" value="1"/>
</dbReference>
<evidence type="ECO:0000259" key="4">
    <source>
        <dbReference type="PROSITE" id="PS50048"/>
    </source>
</evidence>
<organism evidence="5 6">
    <name type="scientific">Beauveria bassiana D1-5</name>
    <dbReference type="NCBI Taxonomy" id="1245745"/>
    <lineage>
        <taxon>Eukaryota</taxon>
        <taxon>Fungi</taxon>
        <taxon>Dikarya</taxon>
        <taxon>Ascomycota</taxon>
        <taxon>Pezizomycotina</taxon>
        <taxon>Sordariomycetes</taxon>
        <taxon>Hypocreomycetidae</taxon>
        <taxon>Hypocreales</taxon>
        <taxon>Cordycipitaceae</taxon>
        <taxon>Beauveria</taxon>
    </lineage>
</organism>
<dbReference type="PROSITE" id="PS50048">
    <property type="entry name" value="ZN2_CY6_FUNGAL_2"/>
    <property type="match status" value="1"/>
</dbReference>
<dbReference type="InterPro" id="IPR053178">
    <property type="entry name" value="Osmoadaptation_assoc"/>
</dbReference>
<feature type="region of interest" description="Disordered" evidence="3">
    <location>
        <begin position="427"/>
        <end position="478"/>
    </location>
</feature>
<dbReference type="Pfam" id="PF00172">
    <property type="entry name" value="Zn_clus"/>
    <property type="match status" value="1"/>
</dbReference>
<reference evidence="5 6" key="1">
    <citation type="submission" date="2012-10" db="EMBL/GenBank/DDBJ databases">
        <title>Genome sequencing and analysis of entomopathogenic fungi Beauveria bassiana D1-5.</title>
        <authorList>
            <person name="Li Q."/>
            <person name="Wang L."/>
            <person name="Zhang Z."/>
            <person name="Wang Q."/>
            <person name="Ren J."/>
            <person name="Wang M."/>
            <person name="Xu W."/>
            <person name="Wang J."/>
            <person name="Lu Y."/>
            <person name="Du Q."/>
            <person name="Sun Z."/>
        </authorList>
    </citation>
    <scope>NUCLEOTIDE SEQUENCE [LARGE SCALE GENOMIC DNA]</scope>
    <source>
        <strain evidence="5 6">D1-5</strain>
    </source>
</reference>
<dbReference type="PANTHER" id="PTHR38111:SF11">
    <property type="entry name" value="TRANSCRIPTION FACTOR DOMAIN-CONTAINING PROTEIN-RELATED"/>
    <property type="match status" value="1"/>
</dbReference>
<dbReference type="GO" id="GO:0008270">
    <property type="term" value="F:zinc ion binding"/>
    <property type="evidence" value="ECO:0007669"/>
    <property type="project" value="InterPro"/>
</dbReference>